<feature type="non-terminal residue" evidence="1">
    <location>
        <position position="1"/>
    </location>
</feature>
<comment type="caution">
    <text evidence="1">The sequence shown here is derived from an EMBL/GenBank/DDBJ whole genome shotgun (WGS) entry which is preliminary data.</text>
</comment>
<name>A0AAD7J160_9AGAR</name>
<feature type="non-terminal residue" evidence="1">
    <location>
        <position position="124"/>
    </location>
</feature>
<gene>
    <name evidence="1" type="ORF">DFH07DRAFT_717073</name>
</gene>
<dbReference type="EMBL" id="JARJLG010000070">
    <property type="protein sequence ID" value="KAJ7753597.1"/>
    <property type="molecule type" value="Genomic_DNA"/>
</dbReference>
<protein>
    <submittedName>
        <fullName evidence="1">Uncharacterized protein</fullName>
    </submittedName>
</protein>
<evidence type="ECO:0000313" key="1">
    <source>
        <dbReference type="EMBL" id="KAJ7753597.1"/>
    </source>
</evidence>
<dbReference type="AlphaFoldDB" id="A0AAD7J160"/>
<reference evidence="1" key="1">
    <citation type="submission" date="2023-03" db="EMBL/GenBank/DDBJ databases">
        <title>Massive genome expansion in bonnet fungi (Mycena s.s.) driven by repeated elements and novel gene families across ecological guilds.</title>
        <authorList>
            <consortium name="Lawrence Berkeley National Laboratory"/>
            <person name="Harder C.B."/>
            <person name="Miyauchi S."/>
            <person name="Viragh M."/>
            <person name="Kuo A."/>
            <person name="Thoen E."/>
            <person name="Andreopoulos B."/>
            <person name="Lu D."/>
            <person name="Skrede I."/>
            <person name="Drula E."/>
            <person name="Henrissat B."/>
            <person name="Morin E."/>
            <person name="Kohler A."/>
            <person name="Barry K."/>
            <person name="LaButti K."/>
            <person name="Morin E."/>
            <person name="Salamov A."/>
            <person name="Lipzen A."/>
            <person name="Mereny Z."/>
            <person name="Hegedus B."/>
            <person name="Baldrian P."/>
            <person name="Stursova M."/>
            <person name="Weitz H."/>
            <person name="Taylor A."/>
            <person name="Grigoriev I.V."/>
            <person name="Nagy L.G."/>
            <person name="Martin F."/>
            <person name="Kauserud H."/>
        </authorList>
    </citation>
    <scope>NUCLEOTIDE SEQUENCE</scope>
    <source>
        <strain evidence="1">CBHHK188m</strain>
    </source>
</reference>
<keyword evidence="2" id="KW-1185">Reference proteome</keyword>
<evidence type="ECO:0000313" key="2">
    <source>
        <dbReference type="Proteomes" id="UP001215280"/>
    </source>
</evidence>
<organism evidence="1 2">
    <name type="scientific">Mycena maculata</name>
    <dbReference type="NCBI Taxonomy" id="230809"/>
    <lineage>
        <taxon>Eukaryota</taxon>
        <taxon>Fungi</taxon>
        <taxon>Dikarya</taxon>
        <taxon>Basidiomycota</taxon>
        <taxon>Agaricomycotina</taxon>
        <taxon>Agaricomycetes</taxon>
        <taxon>Agaricomycetidae</taxon>
        <taxon>Agaricales</taxon>
        <taxon>Marasmiineae</taxon>
        <taxon>Mycenaceae</taxon>
        <taxon>Mycena</taxon>
    </lineage>
</organism>
<dbReference type="Proteomes" id="UP001215280">
    <property type="component" value="Unassembled WGS sequence"/>
</dbReference>
<sequence>FAAQANDDKFWKRHCFAVPHVKTEASAPSDTLRKPATCTRCKKVMYPGGPENHKKGYCSDGFKQKAVNGDTLAPWPQPEGIFTVGSQFHLLSFLAAVRKLYEKIVVEEDSSNLGLEEDTFSQML</sequence>
<proteinExistence type="predicted"/>
<accession>A0AAD7J160</accession>